<name>A0A6B3VWS5_9BACI</name>
<keyword evidence="1" id="KW-0175">Coiled coil</keyword>
<protein>
    <submittedName>
        <fullName evidence="4">DUF5082 domain-containing protein</fullName>
    </submittedName>
    <submittedName>
        <fullName evidence="3">DUF5082 family protein</fullName>
    </submittedName>
</protein>
<reference evidence="3 6" key="2">
    <citation type="submission" date="2020-07" db="EMBL/GenBank/DDBJ databases">
        <authorList>
            <person name="Feng H."/>
        </authorList>
    </citation>
    <scope>NUCLEOTIDE SEQUENCE [LARGE SCALE GENOMIC DNA]</scope>
    <source>
        <strain evidence="3">S-12</strain>
        <strain evidence="6">s-12</strain>
    </source>
</reference>
<sequence length="127" mass="14412">MIEAQMISALNQDIARLSASIRENEAKIKRLETVKASIETEQEEIIDNKKNIFQPEFSLNSWAGKHATEHSNVRDSLDTSNTNIANQQVEDRLDTIEEKITALRSENQSLMNSISSKRNAITQLKNK</sequence>
<dbReference type="InterPro" id="IPR031681">
    <property type="entry name" value="YwqH-like"/>
</dbReference>
<comment type="caution">
    <text evidence="4">The sequence shown here is derived from an EMBL/GenBank/DDBJ whole genome shotgun (WGS) entry which is preliminary data.</text>
</comment>
<gene>
    <name evidence="4" type="ORF">G4D64_00235</name>
    <name evidence="3" type="ORF">H1Z61_00235</name>
</gene>
<evidence type="ECO:0000313" key="3">
    <source>
        <dbReference type="EMBL" id="MBA4535595.1"/>
    </source>
</evidence>
<keyword evidence="5" id="KW-1185">Reference proteome</keyword>
<dbReference type="EMBL" id="JAAIWN010000001">
    <property type="protein sequence ID" value="NEY79971.1"/>
    <property type="molecule type" value="Genomic_DNA"/>
</dbReference>
<evidence type="ECO:0000313" key="4">
    <source>
        <dbReference type="EMBL" id="NEY79971.1"/>
    </source>
</evidence>
<feature type="compositionally biased region" description="Polar residues" evidence="2">
    <location>
        <begin position="78"/>
        <end position="88"/>
    </location>
</feature>
<evidence type="ECO:0000256" key="2">
    <source>
        <dbReference type="SAM" id="MobiDB-lite"/>
    </source>
</evidence>
<evidence type="ECO:0000313" key="6">
    <source>
        <dbReference type="Proteomes" id="UP000570010"/>
    </source>
</evidence>
<evidence type="ECO:0000256" key="1">
    <source>
        <dbReference type="SAM" id="Coils"/>
    </source>
</evidence>
<dbReference type="RefSeq" id="WP_163238872.1">
    <property type="nucleotide sequence ID" value="NZ_JAAIWN010000001.1"/>
</dbReference>
<dbReference type="EMBL" id="JACEIO010000001">
    <property type="protein sequence ID" value="MBA4535595.1"/>
    <property type="molecule type" value="Genomic_DNA"/>
</dbReference>
<accession>A0A6B3VWS5</accession>
<dbReference type="Proteomes" id="UP000570010">
    <property type="component" value="Unassembled WGS sequence"/>
</dbReference>
<proteinExistence type="predicted"/>
<feature type="coiled-coil region" evidence="1">
    <location>
        <begin position="7"/>
        <end position="44"/>
    </location>
</feature>
<organism evidence="4 5">
    <name type="scientific">Bacillus aquiflavi</name>
    <dbReference type="NCBI Taxonomy" id="2672567"/>
    <lineage>
        <taxon>Bacteria</taxon>
        <taxon>Bacillati</taxon>
        <taxon>Bacillota</taxon>
        <taxon>Bacilli</taxon>
        <taxon>Bacillales</taxon>
        <taxon>Bacillaceae</taxon>
        <taxon>Bacillus</taxon>
    </lineage>
</organism>
<evidence type="ECO:0000313" key="5">
    <source>
        <dbReference type="Proteomes" id="UP000472971"/>
    </source>
</evidence>
<dbReference type="AlphaFoldDB" id="A0A6B3VWS5"/>
<feature type="region of interest" description="Disordered" evidence="2">
    <location>
        <begin position="70"/>
        <end position="89"/>
    </location>
</feature>
<dbReference type="Pfam" id="PF16888">
    <property type="entry name" value="YwqH-like"/>
    <property type="match status" value="1"/>
</dbReference>
<reference evidence="4 5" key="1">
    <citation type="submission" date="2020-02" db="EMBL/GenBank/DDBJ databases">
        <title>Bacillus aquiflavi sp. nov., isolated from yellow water of strong flavor Chinese baijiu in Yibin region of China.</title>
        <authorList>
            <person name="Xie J."/>
        </authorList>
    </citation>
    <scope>NUCLEOTIDE SEQUENCE [LARGE SCALE GENOMIC DNA]</scope>
    <source>
        <strain evidence="4 5">3H-10</strain>
    </source>
</reference>
<dbReference type="Proteomes" id="UP000472971">
    <property type="component" value="Unassembled WGS sequence"/>
</dbReference>